<dbReference type="NCBIfam" id="TIGR02081">
    <property type="entry name" value="metW"/>
    <property type="match status" value="1"/>
</dbReference>
<dbReference type="InterPro" id="IPR029063">
    <property type="entry name" value="SAM-dependent_MTases_sf"/>
</dbReference>
<protein>
    <submittedName>
        <fullName evidence="1">Methionine biosynthesis protein MetW</fullName>
    </submittedName>
</protein>
<dbReference type="InterPro" id="IPR010743">
    <property type="entry name" value="Methionine_synth_MetW"/>
</dbReference>
<name>A0A3N1P0A9_9GAMM</name>
<gene>
    <name evidence="1" type="ORF">EDC38_2093</name>
</gene>
<evidence type="ECO:0000313" key="1">
    <source>
        <dbReference type="EMBL" id="ROQ21469.1"/>
    </source>
</evidence>
<dbReference type="AlphaFoldDB" id="A0A3N1P0A9"/>
<dbReference type="Proteomes" id="UP000273643">
    <property type="component" value="Unassembled WGS sequence"/>
</dbReference>
<keyword evidence="2" id="KW-1185">Reference proteome</keyword>
<dbReference type="SUPFAM" id="SSF53335">
    <property type="entry name" value="S-adenosyl-L-methionine-dependent methyltransferases"/>
    <property type="match status" value="1"/>
</dbReference>
<comment type="caution">
    <text evidence="1">The sequence shown here is derived from an EMBL/GenBank/DDBJ whole genome shotgun (WGS) entry which is preliminary data.</text>
</comment>
<sequence>MNGAPMRLDQTEIQHWIAEGSRILDLGCGDGTLLKYLQETKNTSGYGLEIGADQINACIDKGLNVIEQNLDDGLGNFADQSFDTVIMAQAIQTMHYPHKVLDEMLRVGKECIVTFPNFGHWKARWHLAVRGRMPVSDLLPFEWYDTPNIHFCTFRDFEVLCRDKGITVLHRQVVNEASPNFLKDVSPNLFGETAIYHLRLGDRAGQ</sequence>
<dbReference type="Pfam" id="PF07021">
    <property type="entry name" value="MetW"/>
    <property type="match status" value="1"/>
</dbReference>
<dbReference type="Gene3D" id="3.40.50.150">
    <property type="entry name" value="Vaccinia Virus protein VP39"/>
    <property type="match status" value="1"/>
</dbReference>
<organism evidence="1 2">
    <name type="scientific">Marinimicrobium koreense</name>
    <dbReference type="NCBI Taxonomy" id="306545"/>
    <lineage>
        <taxon>Bacteria</taxon>
        <taxon>Pseudomonadati</taxon>
        <taxon>Pseudomonadota</taxon>
        <taxon>Gammaproteobacteria</taxon>
        <taxon>Cellvibrionales</taxon>
        <taxon>Cellvibrionaceae</taxon>
        <taxon>Marinimicrobium</taxon>
    </lineage>
</organism>
<proteinExistence type="predicted"/>
<reference evidence="1 2" key="1">
    <citation type="submission" date="2018-11" db="EMBL/GenBank/DDBJ databases">
        <title>Genomic Encyclopedia of Type Strains, Phase IV (KMG-IV): sequencing the most valuable type-strain genomes for metagenomic binning, comparative biology and taxonomic classification.</title>
        <authorList>
            <person name="Goeker M."/>
        </authorList>
    </citation>
    <scope>NUCLEOTIDE SEQUENCE [LARGE SCALE GENOMIC DNA]</scope>
    <source>
        <strain evidence="1 2">DSM 16974</strain>
    </source>
</reference>
<accession>A0A3N1P0A9</accession>
<evidence type="ECO:0000313" key="2">
    <source>
        <dbReference type="Proteomes" id="UP000273643"/>
    </source>
</evidence>
<dbReference type="CDD" id="cd02440">
    <property type="entry name" value="AdoMet_MTases"/>
    <property type="match status" value="1"/>
</dbReference>
<dbReference type="EMBL" id="RJUK01000001">
    <property type="protein sequence ID" value="ROQ21469.1"/>
    <property type="molecule type" value="Genomic_DNA"/>
</dbReference>